<organism evidence="1 2">
    <name type="scientific">Lindgomyces ingoldianus</name>
    <dbReference type="NCBI Taxonomy" id="673940"/>
    <lineage>
        <taxon>Eukaryota</taxon>
        <taxon>Fungi</taxon>
        <taxon>Dikarya</taxon>
        <taxon>Ascomycota</taxon>
        <taxon>Pezizomycotina</taxon>
        <taxon>Dothideomycetes</taxon>
        <taxon>Pleosporomycetidae</taxon>
        <taxon>Pleosporales</taxon>
        <taxon>Lindgomycetaceae</taxon>
        <taxon>Lindgomyces</taxon>
    </lineage>
</organism>
<keyword evidence="2" id="KW-1185">Reference proteome</keyword>
<proteinExistence type="predicted"/>
<evidence type="ECO:0000313" key="1">
    <source>
        <dbReference type="EMBL" id="KAF2468740.1"/>
    </source>
</evidence>
<dbReference type="EMBL" id="MU003514">
    <property type="protein sequence ID" value="KAF2468740.1"/>
    <property type="molecule type" value="Genomic_DNA"/>
</dbReference>
<comment type="caution">
    <text evidence="1">The sequence shown here is derived from an EMBL/GenBank/DDBJ whole genome shotgun (WGS) entry which is preliminary data.</text>
</comment>
<gene>
    <name evidence="1" type="ORF">BDR25DRAFT_357110</name>
</gene>
<protein>
    <submittedName>
        <fullName evidence="1">Uncharacterized protein</fullName>
    </submittedName>
</protein>
<accession>A0ACB6QRM2</accession>
<reference evidence="1" key="1">
    <citation type="journal article" date="2020" name="Stud. Mycol.">
        <title>101 Dothideomycetes genomes: a test case for predicting lifestyles and emergence of pathogens.</title>
        <authorList>
            <person name="Haridas S."/>
            <person name="Albert R."/>
            <person name="Binder M."/>
            <person name="Bloem J."/>
            <person name="Labutti K."/>
            <person name="Salamov A."/>
            <person name="Andreopoulos B."/>
            <person name="Baker S."/>
            <person name="Barry K."/>
            <person name="Bills G."/>
            <person name="Bluhm B."/>
            <person name="Cannon C."/>
            <person name="Castanera R."/>
            <person name="Culley D."/>
            <person name="Daum C."/>
            <person name="Ezra D."/>
            <person name="Gonzalez J."/>
            <person name="Henrissat B."/>
            <person name="Kuo A."/>
            <person name="Liang C."/>
            <person name="Lipzen A."/>
            <person name="Lutzoni F."/>
            <person name="Magnuson J."/>
            <person name="Mondo S."/>
            <person name="Nolan M."/>
            <person name="Ohm R."/>
            <person name="Pangilinan J."/>
            <person name="Park H.-J."/>
            <person name="Ramirez L."/>
            <person name="Alfaro M."/>
            <person name="Sun H."/>
            <person name="Tritt A."/>
            <person name="Yoshinaga Y."/>
            <person name="Zwiers L.-H."/>
            <person name="Turgeon B."/>
            <person name="Goodwin S."/>
            <person name="Spatafora J."/>
            <person name="Crous P."/>
            <person name="Grigoriev I."/>
        </authorList>
    </citation>
    <scope>NUCLEOTIDE SEQUENCE</scope>
    <source>
        <strain evidence="1">ATCC 200398</strain>
    </source>
</reference>
<dbReference type="Proteomes" id="UP000799755">
    <property type="component" value="Unassembled WGS sequence"/>
</dbReference>
<sequence>MALTCDRYIYYSVRNNQLLVDYSHLFGCIGAVVQSSVLTQSRDILGGARGARASRGKYHALAQIVEWLMAFGRRLCLGESGRFLNNFIISIKPISSVRMVVGKKLGVILIFEIGILSTSYQAQQKKIYRRIKCTRDTFIYQPLLTQGKPSGDHRIPNEISLPRGLLRLRVRKNLPRSTFYDQVHARASNGPYYGPYKVNRNGHVSSTNVPSLKFVWRFWRSRTALAKSGLAGAFRRSRRLQKLRALYTASPALSRDIAAVPRRS</sequence>
<evidence type="ECO:0000313" key="2">
    <source>
        <dbReference type="Proteomes" id="UP000799755"/>
    </source>
</evidence>
<name>A0ACB6QRM2_9PLEO</name>